<keyword evidence="3" id="KW-1185">Reference proteome</keyword>
<dbReference type="Gene3D" id="3.40.630.30">
    <property type="match status" value="2"/>
</dbReference>
<dbReference type="InterPro" id="IPR000182">
    <property type="entry name" value="GNAT_dom"/>
</dbReference>
<evidence type="ECO:0000259" key="1">
    <source>
        <dbReference type="PROSITE" id="PS51186"/>
    </source>
</evidence>
<protein>
    <submittedName>
        <fullName evidence="2">GCN5-related N-acetyltransferase</fullName>
    </submittedName>
</protein>
<dbReference type="Pfam" id="PF13527">
    <property type="entry name" value="Acetyltransf_9"/>
    <property type="match status" value="1"/>
</dbReference>
<feature type="domain" description="N-acetyltransferase" evidence="1">
    <location>
        <begin position="184"/>
        <end position="332"/>
    </location>
</feature>
<comment type="caution">
    <text evidence="2">The sequence shown here is derived from an EMBL/GenBank/DDBJ whole genome shotgun (WGS) entry which is preliminary data.</text>
</comment>
<proteinExistence type="predicted"/>
<keyword evidence="2" id="KW-0808">Transferase</keyword>
<dbReference type="EMBL" id="ACYY01000006">
    <property type="protein sequence ID" value="EEW25835.1"/>
    <property type="molecule type" value="Genomic_DNA"/>
</dbReference>
<accession>C8RZN8</accession>
<evidence type="ECO:0000313" key="3">
    <source>
        <dbReference type="Proteomes" id="UP000010121"/>
    </source>
</evidence>
<gene>
    <name evidence="2" type="ORF">Rsw2DRAFT_1266</name>
</gene>
<evidence type="ECO:0000313" key="2">
    <source>
        <dbReference type="EMBL" id="EEW25835.1"/>
    </source>
</evidence>
<dbReference type="Proteomes" id="UP000010121">
    <property type="component" value="Unassembled WGS sequence"/>
</dbReference>
<dbReference type="AlphaFoldDB" id="C8RZN8"/>
<sequence length="340" mass="35814">MTRFAGSAAEAAVFVNRCWAARFSRSESCPQWDAAFFDWQVFSRPDSLRIAAYAGGDLAGLVFSLPTEVVLNGDPLRLAQASWLSVAPEMARRGVAKALAAEMARQEAAAGCAFMFGYAVPGKGSHGPRFWQGKVAAARRPGLRPWVRALDAGVLRRSVGAVSERLAAALAAALRLDRCGAVAAAVRPCRVGDLAACGALLRAADAEAAFRYDWSDDHLARQLQGGGFPTTLVFDDGGLQGFASFHRVGFRGRQEFSAGLIDHLVTRPGAKGVGSALLGAALAAMQQQGLALAVCTDAAGVSPALLLRHGFAPMPERYDLLFIGAEVALPQAGGIRVHLR</sequence>
<dbReference type="STRING" id="371731.Rsw2DRAFT_1266"/>
<reference evidence="2 3" key="1">
    <citation type="submission" date="2009-08" db="EMBL/GenBank/DDBJ databases">
        <title>The draft genome of Rhodobacter sp. SW2.</title>
        <authorList>
            <consortium name="US DOE Joint Genome Institute (JGI-PGF)"/>
            <person name="Lucas S."/>
            <person name="Copeland A."/>
            <person name="Lapidus A."/>
            <person name="Glavina del Rio T."/>
            <person name="Tice H."/>
            <person name="Bruce D."/>
            <person name="Goodwin L."/>
            <person name="Pitluck S."/>
            <person name="Larimer F."/>
            <person name="Land M.L."/>
            <person name="Hauser L."/>
            <person name="Emerson D."/>
        </authorList>
    </citation>
    <scope>NUCLEOTIDE SEQUENCE [LARGE SCALE GENOMIC DNA]</scope>
    <source>
        <strain evidence="2 3">SW2</strain>
    </source>
</reference>
<dbReference type="InterPro" id="IPR016181">
    <property type="entry name" value="Acyl_CoA_acyltransferase"/>
</dbReference>
<dbReference type="PROSITE" id="PS51186">
    <property type="entry name" value="GNAT"/>
    <property type="match status" value="1"/>
</dbReference>
<name>C8RZN8_9RHOB</name>
<dbReference type="RefSeq" id="WP_008029176.1">
    <property type="nucleotide sequence ID" value="NZ_ACYY01000006.1"/>
</dbReference>
<organism evidence="2 3">
    <name type="scientific">Rhodobacter ferrooxidans</name>
    <dbReference type="NCBI Taxonomy" id="371731"/>
    <lineage>
        <taxon>Bacteria</taxon>
        <taxon>Pseudomonadati</taxon>
        <taxon>Pseudomonadota</taxon>
        <taxon>Alphaproteobacteria</taxon>
        <taxon>Rhodobacterales</taxon>
        <taxon>Rhodobacter group</taxon>
        <taxon>Rhodobacter</taxon>
    </lineage>
</organism>
<dbReference type="eggNOG" id="COG1247">
    <property type="taxonomic scope" value="Bacteria"/>
</dbReference>
<dbReference type="GO" id="GO:0016747">
    <property type="term" value="F:acyltransferase activity, transferring groups other than amino-acyl groups"/>
    <property type="evidence" value="ECO:0007669"/>
    <property type="project" value="InterPro"/>
</dbReference>
<dbReference type="SUPFAM" id="SSF55729">
    <property type="entry name" value="Acyl-CoA N-acyltransferases (Nat)"/>
    <property type="match status" value="2"/>
</dbReference>